<dbReference type="SUPFAM" id="SSF52172">
    <property type="entry name" value="CheY-like"/>
    <property type="match status" value="1"/>
</dbReference>
<dbReference type="SMART" id="SM00448">
    <property type="entry name" value="REC"/>
    <property type="match status" value="1"/>
</dbReference>
<dbReference type="PANTHER" id="PTHR44591:SF3">
    <property type="entry name" value="RESPONSE REGULATORY DOMAIN-CONTAINING PROTEIN"/>
    <property type="match status" value="1"/>
</dbReference>
<dbReference type="EMBL" id="PGXC01000014">
    <property type="protein sequence ID" value="PKK89648.1"/>
    <property type="molecule type" value="Genomic_DNA"/>
</dbReference>
<evidence type="ECO:0000256" key="1">
    <source>
        <dbReference type="ARBA" id="ARBA00022553"/>
    </source>
</evidence>
<dbReference type="PROSITE" id="PS50110">
    <property type="entry name" value="RESPONSE_REGULATORY"/>
    <property type="match status" value="1"/>
</dbReference>
<evidence type="ECO:0000256" key="2">
    <source>
        <dbReference type="PROSITE-ProRule" id="PRU00169"/>
    </source>
</evidence>
<dbReference type="InterPro" id="IPR011006">
    <property type="entry name" value="CheY-like_superfamily"/>
</dbReference>
<feature type="modified residue" description="4-aspartylphosphate" evidence="2">
    <location>
        <position position="51"/>
    </location>
</feature>
<name>A0A2N1PMT3_9BACT</name>
<dbReference type="InterPro" id="IPR050595">
    <property type="entry name" value="Bact_response_regulator"/>
</dbReference>
<dbReference type="GO" id="GO:0000160">
    <property type="term" value="P:phosphorelay signal transduction system"/>
    <property type="evidence" value="ECO:0007669"/>
    <property type="project" value="InterPro"/>
</dbReference>
<dbReference type="PANTHER" id="PTHR44591">
    <property type="entry name" value="STRESS RESPONSE REGULATOR PROTEIN 1"/>
    <property type="match status" value="1"/>
</dbReference>
<evidence type="ECO:0000313" key="5">
    <source>
        <dbReference type="Proteomes" id="UP000233256"/>
    </source>
</evidence>
<keyword evidence="1 2" id="KW-0597">Phosphoprotein</keyword>
<feature type="domain" description="Response regulatory" evidence="3">
    <location>
        <begin position="2"/>
        <end position="118"/>
    </location>
</feature>
<accession>A0A2N1PMT3</accession>
<organism evidence="4 5">
    <name type="scientific">Candidatus Wallbacteria bacterium HGW-Wallbacteria-1</name>
    <dbReference type="NCBI Taxonomy" id="2013854"/>
    <lineage>
        <taxon>Bacteria</taxon>
        <taxon>Candidatus Walliibacteriota</taxon>
    </lineage>
</organism>
<dbReference type="Proteomes" id="UP000233256">
    <property type="component" value="Unassembled WGS sequence"/>
</dbReference>
<dbReference type="AlphaFoldDB" id="A0A2N1PMT3"/>
<proteinExistence type="predicted"/>
<reference evidence="4 5" key="1">
    <citation type="journal article" date="2017" name="ISME J.">
        <title>Potential for microbial H2 and metal transformations associated with novel bacteria and archaea in deep terrestrial subsurface sediments.</title>
        <authorList>
            <person name="Hernsdorf A.W."/>
            <person name="Amano Y."/>
            <person name="Miyakawa K."/>
            <person name="Ise K."/>
            <person name="Suzuki Y."/>
            <person name="Anantharaman K."/>
            <person name="Probst A."/>
            <person name="Burstein D."/>
            <person name="Thomas B.C."/>
            <person name="Banfield J.F."/>
        </authorList>
    </citation>
    <scope>NUCLEOTIDE SEQUENCE [LARGE SCALE GENOMIC DNA]</scope>
    <source>
        <strain evidence="4">HGW-Wallbacteria-1</strain>
    </source>
</reference>
<gene>
    <name evidence="4" type="ORF">CVV64_13300</name>
</gene>
<evidence type="ECO:0000259" key="3">
    <source>
        <dbReference type="PROSITE" id="PS50110"/>
    </source>
</evidence>
<dbReference type="Gene3D" id="3.40.50.2300">
    <property type="match status" value="1"/>
</dbReference>
<sequence length="118" mass="13506">MKVMVLDDDAAITRLTKAVLRMHGFEVTEYNDPLQAVTILETEAFNLILVDIMMPGMHGIQFIEEVRKSQLNATTPCVILTAKKLVEDERRKIFEMGGEIMTKPFIPQKLVEKVREML</sequence>
<dbReference type="InterPro" id="IPR001789">
    <property type="entry name" value="Sig_transdc_resp-reg_receiver"/>
</dbReference>
<comment type="caution">
    <text evidence="4">The sequence shown here is derived from an EMBL/GenBank/DDBJ whole genome shotgun (WGS) entry which is preliminary data.</text>
</comment>
<evidence type="ECO:0000313" key="4">
    <source>
        <dbReference type="EMBL" id="PKK89648.1"/>
    </source>
</evidence>
<dbReference type="Pfam" id="PF00072">
    <property type="entry name" value="Response_reg"/>
    <property type="match status" value="1"/>
</dbReference>
<protein>
    <recommendedName>
        <fullName evidence="3">Response regulatory domain-containing protein</fullName>
    </recommendedName>
</protein>